<reference evidence="1 2" key="1">
    <citation type="journal article" date="2010" name="Stand. Genomic Sci.">
        <title>Complete genome sequence of Conexibacter woesei type strain (ID131577).</title>
        <authorList>
            <person name="Pukall R."/>
            <person name="Lapidus A."/>
            <person name="Glavina Del Rio T."/>
            <person name="Copeland A."/>
            <person name="Tice H."/>
            <person name="Cheng J.-F."/>
            <person name="Lucas S."/>
            <person name="Chen F."/>
            <person name="Nolan M."/>
            <person name="Bruce D."/>
            <person name="Goodwin L."/>
            <person name="Pitluck S."/>
            <person name="Mavromatis K."/>
            <person name="Ivanova N."/>
            <person name="Ovchinnikova G."/>
            <person name="Pati A."/>
            <person name="Chen A."/>
            <person name="Palaniappan K."/>
            <person name="Land M."/>
            <person name="Hauser L."/>
            <person name="Chang Y.-J."/>
            <person name="Jeffries C.D."/>
            <person name="Chain P."/>
            <person name="Meincke L."/>
            <person name="Sims D."/>
            <person name="Brettin T."/>
            <person name="Detter J.C."/>
            <person name="Rohde M."/>
            <person name="Goeker M."/>
            <person name="Bristow J."/>
            <person name="Eisen J.A."/>
            <person name="Markowitz V."/>
            <person name="Kyrpides N.C."/>
            <person name="Klenk H.-P."/>
            <person name="Hugenholtz P."/>
        </authorList>
    </citation>
    <scope>NUCLEOTIDE SEQUENCE [LARGE SCALE GENOMIC DNA]</scope>
    <source>
        <strain evidence="2">DSM 14684 / CIP 108061 / JCM 11494 / NBRC 100937 / ID131577</strain>
    </source>
</reference>
<organism evidence="1 2">
    <name type="scientific">Conexibacter woesei (strain DSM 14684 / CCUG 47730 / CIP 108061 / JCM 11494 / NBRC 100937 / ID131577)</name>
    <dbReference type="NCBI Taxonomy" id="469383"/>
    <lineage>
        <taxon>Bacteria</taxon>
        <taxon>Bacillati</taxon>
        <taxon>Actinomycetota</taxon>
        <taxon>Thermoleophilia</taxon>
        <taxon>Solirubrobacterales</taxon>
        <taxon>Conexibacteraceae</taxon>
        <taxon>Conexibacter</taxon>
    </lineage>
</organism>
<dbReference type="eggNOG" id="COG1708">
    <property type="taxonomic scope" value="Bacteria"/>
</dbReference>
<protein>
    <recommendedName>
        <fullName evidence="3">Adenylyltransferase AadA C-terminal domain-containing protein</fullName>
    </recommendedName>
</protein>
<dbReference type="EMBL" id="CP001854">
    <property type="protein sequence ID" value="ADB50869.1"/>
    <property type="molecule type" value="Genomic_DNA"/>
</dbReference>
<dbReference type="KEGG" id="cwo:Cwoe_2446"/>
<dbReference type="HOGENOM" id="CLU_070082_0_0_11"/>
<dbReference type="OrthoDB" id="3422944at2"/>
<dbReference type="STRING" id="469383.Cwoe_2446"/>
<dbReference type="Proteomes" id="UP000008229">
    <property type="component" value="Chromosome"/>
</dbReference>
<evidence type="ECO:0000313" key="1">
    <source>
        <dbReference type="EMBL" id="ADB50869.1"/>
    </source>
</evidence>
<dbReference type="RefSeq" id="WP_012933920.1">
    <property type="nucleotide sequence ID" value="NC_013739.1"/>
</dbReference>
<reference evidence="2" key="2">
    <citation type="submission" date="2010-01" db="EMBL/GenBank/DDBJ databases">
        <title>The complete genome of Conexibacter woesei DSM 14684.</title>
        <authorList>
            <consortium name="US DOE Joint Genome Institute (JGI-PGF)"/>
            <person name="Lucas S."/>
            <person name="Copeland A."/>
            <person name="Lapidus A."/>
            <person name="Glavina del Rio T."/>
            <person name="Dalin E."/>
            <person name="Tice H."/>
            <person name="Bruce D."/>
            <person name="Goodwin L."/>
            <person name="Pitluck S."/>
            <person name="Kyrpides N."/>
            <person name="Mavromatis K."/>
            <person name="Ivanova N."/>
            <person name="Mikhailova N."/>
            <person name="Chertkov O."/>
            <person name="Brettin T."/>
            <person name="Detter J.C."/>
            <person name="Han C."/>
            <person name="Larimer F."/>
            <person name="Land M."/>
            <person name="Hauser L."/>
            <person name="Markowitz V."/>
            <person name="Cheng J.-F."/>
            <person name="Hugenholtz P."/>
            <person name="Woyke T."/>
            <person name="Wu D."/>
            <person name="Pukall R."/>
            <person name="Steenblock K."/>
            <person name="Schneider S."/>
            <person name="Klenk H.-P."/>
            <person name="Eisen J.A."/>
        </authorList>
    </citation>
    <scope>NUCLEOTIDE SEQUENCE [LARGE SCALE GENOMIC DNA]</scope>
    <source>
        <strain evidence="2">DSM 14684 / CIP 108061 / JCM 11494 / NBRC 100937 / ID131577</strain>
    </source>
</reference>
<proteinExistence type="predicted"/>
<evidence type="ECO:0000313" key="2">
    <source>
        <dbReference type="Proteomes" id="UP000008229"/>
    </source>
</evidence>
<sequence length="270" mass="29687">MSTRTRPVGSWFALDADGAIVNPAAWEQVPAPVLPVIERARTTYLERFGDALHSAYVRGSVVLGDAVPGVADLDTFALVRPDPPERFVWWETPAWAEQEARRAGTADGWLTGVDFGWASHHDDFDVRNPTLAAMIATQSLCIAGDDLAPCLRPRRPGPDMLLDHLAVAREVAWLQDVADGRAADDAERVRAVLKRLLRVGFELVMEDEGRYATSVYLGCEAFARHRPQHAEAMWTVLELYLDRAPGTELPPAVLPLAHWVVAEAARALPA</sequence>
<evidence type="ECO:0008006" key="3">
    <source>
        <dbReference type="Google" id="ProtNLM"/>
    </source>
</evidence>
<keyword evidence="2" id="KW-1185">Reference proteome</keyword>
<accession>D3F7K7</accession>
<gene>
    <name evidence="1" type="ordered locus">Cwoe_2446</name>
</gene>
<name>D3F7K7_CONWI</name>
<dbReference type="AlphaFoldDB" id="D3F7K7"/>